<organism evidence="4 5">
    <name type="scientific">Streptomyces achromogenes</name>
    <dbReference type="NCBI Taxonomy" id="67255"/>
    <lineage>
        <taxon>Bacteria</taxon>
        <taxon>Bacillati</taxon>
        <taxon>Actinomycetota</taxon>
        <taxon>Actinomycetes</taxon>
        <taxon>Kitasatosporales</taxon>
        <taxon>Streptomycetaceae</taxon>
        <taxon>Streptomyces</taxon>
    </lineage>
</organism>
<reference evidence="4 5" key="1">
    <citation type="submission" date="2023-07" db="EMBL/GenBank/DDBJ databases">
        <title>Comparative genomics of wheat-associated soil bacteria to identify genetic determinants of phenazine resistance.</title>
        <authorList>
            <person name="Mouncey N."/>
        </authorList>
    </citation>
    <scope>NUCLEOTIDE SEQUENCE [LARGE SCALE GENOMIC DNA]</scope>
    <source>
        <strain evidence="4 5">W4I19-2</strain>
    </source>
</reference>
<dbReference type="PROSITE" id="PS50126">
    <property type="entry name" value="S1"/>
    <property type="match status" value="1"/>
</dbReference>
<dbReference type="InterPro" id="IPR023319">
    <property type="entry name" value="Tex-like_HTH_dom_sf"/>
</dbReference>
<gene>
    <name evidence="4" type="ORF">QFZ56_006623</name>
</gene>
<comment type="caution">
    <text evidence="4">The sequence shown here is derived from an EMBL/GenBank/DDBJ whole genome shotgun (WGS) entry which is preliminary data.</text>
</comment>
<dbReference type="PROSITE" id="PS50889">
    <property type="entry name" value="S4"/>
    <property type="match status" value="1"/>
</dbReference>
<protein>
    <recommendedName>
        <fullName evidence="3">S1 motif domain-containing protein</fullName>
    </recommendedName>
</protein>
<dbReference type="CDD" id="cd05685">
    <property type="entry name" value="S1_Tex"/>
    <property type="match status" value="1"/>
</dbReference>
<dbReference type="SUPFAM" id="SSF53098">
    <property type="entry name" value="Ribonuclease H-like"/>
    <property type="match status" value="1"/>
</dbReference>
<accession>A0ABU0QCR9</accession>
<dbReference type="InterPro" id="IPR041692">
    <property type="entry name" value="HHH_9"/>
</dbReference>
<name>A0ABU0QCR9_STRAH</name>
<dbReference type="Pfam" id="PF00575">
    <property type="entry name" value="S1"/>
    <property type="match status" value="1"/>
</dbReference>
<dbReference type="SUPFAM" id="SSF47781">
    <property type="entry name" value="RuvA domain 2-like"/>
    <property type="match status" value="2"/>
</dbReference>
<dbReference type="InterPro" id="IPR018974">
    <property type="entry name" value="Tex-like_N"/>
</dbReference>
<dbReference type="Pfam" id="PF09371">
    <property type="entry name" value="Tex_N"/>
    <property type="match status" value="1"/>
</dbReference>
<dbReference type="EMBL" id="JAUSYA010000001">
    <property type="protein sequence ID" value="MDQ0687660.1"/>
    <property type="molecule type" value="Genomic_DNA"/>
</dbReference>
<feature type="compositionally biased region" description="Gly residues" evidence="2">
    <location>
        <begin position="762"/>
        <end position="772"/>
    </location>
</feature>
<dbReference type="RefSeq" id="WP_307047739.1">
    <property type="nucleotide sequence ID" value="NZ_JAUSYA010000001.1"/>
</dbReference>
<dbReference type="SMART" id="SM00732">
    <property type="entry name" value="YqgFc"/>
    <property type="match status" value="1"/>
</dbReference>
<dbReference type="InterPro" id="IPR006641">
    <property type="entry name" value="YqgF/RNaseH-like_dom"/>
</dbReference>
<dbReference type="Gene3D" id="1.10.3500.10">
    <property type="entry name" value="Tex N-terminal region-like"/>
    <property type="match status" value="1"/>
</dbReference>
<dbReference type="InterPro" id="IPR012340">
    <property type="entry name" value="NA-bd_OB-fold"/>
</dbReference>
<dbReference type="InterPro" id="IPR044146">
    <property type="entry name" value="S1_Tex"/>
</dbReference>
<dbReference type="Gene3D" id="3.30.420.140">
    <property type="entry name" value="YqgF/RNase H-like domain"/>
    <property type="match status" value="1"/>
</dbReference>
<feature type="domain" description="S1 motif" evidence="3">
    <location>
        <begin position="658"/>
        <end position="727"/>
    </location>
</feature>
<dbReference type="Gene3D" id="1.10.150.310">
    <property type="entry name" value="Tex RuvX-like domain-like"/>
    <property type="match status" value="1"/>
</dbReference>
<feature type="compositionally biased region" description="Gly residues" evidence="2">
    <location>
        <begin position="736"/>
        <end position="753"/>
    </location>
</feature>
<sequence>MTTPGSIEAGSIEGRIAEELGVRERQVKAAVELLDGGSTVPFIARYRKEATEMLDDAQLRTLEERLRYLRELEERRSAVLESVREQGKLTDVLEAQIRGAQTKARLEDIYLPFKPKRRTKAQIAREAGLEPLAEGLLGDASVDPLAAAAAFVDADKGVADPQAALDGARAILTERFSEDADLIGELRERMWARGRLAAKVREGKEEAGAKFADYFDFAEPFTALPSHRILAMLRGEKEEVLDLVLEPEEPSEQPGPSSYEPLIASRFGIAERGRPGDKWLSDTVRWAWRTRILVHLGIDLRLRLRTAAEDEAVNVFAANLRDLLLAAPAGTRATLGLDPGFRTGVKVAVVDATGKVVATDVIYPHVPANKWDEAIARLARLAKEHAVDLVAIGNGTASRETDKLAGELIAKHPELQLTKVMVSEAGASVYSASAFASQELPDMDVSLRGAVSIARRLQDPLAELVKIDPKSIGVGQYQHDLSEVKLSRSLDAVVEDCVNGVGVDVNTASAPLLSRVSGISSGLAENIVAHRDANGPFTSRSELKKVARLGPKAYEQCAGFLRIRGGSDPLDSSSVHPEAYPVVRRMVKTSGQEVAALIGNTGVLRSLRPADFVDETFGLPTVTDILRELEKPGRDPRPAFKTATFKDGVEKISDLASGMVLEGVVTNVAAFGAFIDIGVHQDGLAHVSALSKTFVKDPRDVVKPGDIVKVKVLDVDIPRKRISLTLRLDDEAAPQGGQGQAVGGGRSQRGGGRPPQQRQQGGQRGGGGGGGSRQAPPPANSAMADALRRAGLADPKRGRG</sequence>
<dbReference type="InterPro" id="IPR055179">
    <property type="entry name" value="Tex-like_central_region"/>
</dbReference>
<evidence type="ECO:0000256" key="1">
    <source>
        <dbReference type="PROSITE-ProRule" id="PRU00182"/>
    </source>
</evidence>
<dbReference type="InterPro" id="IPR012337">
    <property type="entry name" value="RNaseH-like_sf"/>
</dbReference>
<dbReference type="PANTHER" id="PTHR10724">
    <property type="entry name" value="30S RIBOSOMAL PROTEIN S1"/>
    <property type="match status" value="1"/>
</dbReference>
<dbReference type="Pfam" id="PF16921">
    <property type="entry name" value="Tex_YqgF"/>
    <property type="match status" value="1"/>
</dbReference>
<evidence type="ECO:0000259" key="3">
    <source>
        <dbReference type="PROSITE" id="PS50126"/>
    </source>
</evidence>
<dbReference type="SUPFAM" id="SSF158832">
    <property type="entry name" value="Tex N-terminal region-like"/>
    <property type="match status" value="1"/>
</dbReference>
<dbReference type="InterPro" id="IPR037027">
    <property type="entry name" value="YqgF/RNaseH-like_dom_sf"/>
</dbReference>
<feature type="region of interest" description="Disordered" evidence="2">
    <location>
        <begin position="728"/>
        <end position="800"/>
    </location>
</feature>
<dbReference type="InterPro" id="IPR010994">
    <property type="entry name" value="RuvA_2-like"/>
</dbReference>
<evidence type="ECO:0000313" key="5">
    <source>
        <dbReference type="Proteomes" id="UP001243364"/>
    </source>
</evidence>
<proteinExistence type="predicted"/>
<dbReference type="InterPro" id="IPR023323">
    <property type="entry name" value="Tex-like_dom_sf"/>
</dbReference>
<dbReference type="Pfam" id="PF17674">
    <property type="entry name" value="HHH_9"/>
    <property type="match status" value="1"/>
</dbReference>
<dbReference type="Gene3D" id="2.40.50.140">
    <property type="entry name" value="Nucleic acid-binding proteins"/>
    <property type="match status" value="1"/>
</dbReference>
<keyword evidence="5" id="KW-1185">Reference proteome</keyword>
<dbReference type="InterPro" id="IPR032639">
    <property type="entry name" value="Tex_YqgF"/>
</dbReference>
<evidence type="ECO:0000313" key="4">
    <source>
        <dbReference type="EMBL" id="MDQ0687660.1"/>
    </source>
</evidence>
<dbReference type="SUPFAM" id="SSF50249">
    <property type="entry name" value="Nucleic acid-binding proteins"/>
    <property type="match status" value="1"/>
</dbReference>
<dbReference type="Pfam" id="PF12836">
    <property type="entry name" value="HHH_3"/>
    <property type="match status" value="1"/>
</dbReference>
<dbReference type="InterPro" id="IPR050437">
    <property type="entry name" value="Ribos_protein_bS1-like"/>
</dbReference>
<dbReference type="SMART" id="SM00316">
    <property type="entry name" value="S1"/>
    <property type="match status" value="1"/>
</dbReference>
<dbReference type="Proteomes" id="UP001243364">
    <property type="component" value="Unassembled WGS sequence"/>
</dbReference>
<evidence type="ECO:0000256" key="2">
    <source>
        <dbReference type="SAM" id="MobiDB-lite"/>
    </source>
</evidence>
<dbReference type="Gene3D" id="1.10.10.650">
    <property type="entry name" value="RuvA domain 2-like"/>
    <property type="match status" value="1"/>
</dbReference>
<keyword evidence="1" id="KW-0694">RNA-binding</keyword>
<dbReference type="PANTHER" id="PTHR10724:SF10">
    <property type="entry name" value="S1 RNA-BINDING DOMAIN-CONTAINING PROTEIN 1"/>
    <property type="match status" value="1"/>
</dbReference>
<dbReference type="Pfam" id="PF22706">
    <property type="entry name" value="Tex_central_region"/>
    <property type="match status" value="1"/>
</dbReference>
<dbReference type="InterPro" id="IPR003029">
    <property type="entry name" value="S1_domain"/>
</dbReference>